<evidence type="ECO:0000256" key="4">
    <source>
        <dbReference type="ARBA" id="ARBA00022840"/>
    </source>
</evidence>
<evidence type="ECO:0000256" key="2">
    <source>
        <dbReference type="ARBA" id="ARBA00022801"/>
    </source>
</evidence>
<dbReference type="GO" id="GO:0004386">
    <property type="term" value="F:helicase activity"/>
    <property type="evidence" value="ECO:0007669"/>
    <property type="project" value="UniProtKB-KW"/>
</dbReference>
<dbReference type="InterPro" id="IPR004968">
    <property type="entry name" value="DNA_primase/NTPase_C"/>
</dbReference>
<comment type="caution">
    <text evidence="6">The sequence shown here is derived from an EMBL/GenBank/DDBJ whole genome shotgun (WGS) entry which is preliminary data.</text>
</comment>
<dbReference type="Gene3D" id="3.40.50.300">
    <property type="entry name" value="P-loop containing nucleotide triphosphate hydrolases"/>
    <property type="match status" value="1"/>
</dbReference>
<dbReference type="InterPro" id="IPR014818">
    <property type="entry name" value="Phage/plasmid_primase_P4_C"/>
</dbReference>
<dbReference type="InterPro" id="IPR045455">
    <property type="entry name" value="NrS-1_pol-like_helicase"/>
</dbReference>
<feature type="domain" description="SF3 helicase" evidence="5">
    <location>
        <begin position="481"/>
        <end position="640"/>
    </location>
</feature>
<dbReference type="RefSeq" id="WP_003778241.1">
    <property type="nucleotide sequence ID" value="NZ_JH992959.1"/>
</dbReference>
<dbReference type="OrthoDB" id="9763644at2"/>
<dbReference type="Pfam" id="PF19263">
    <property type="entry name" value="DUF5906"/>
    <property type="match status" value="1"/>
</dbReference>
<evidence type="ECO:0000313" key="7">
    <source>
        <dbReference type="Proteomes" id="UP000009875"/>
    </source>
</evidence>
<dbReference type="GO" id="GO:0005524">
    <property type="term" value="F:ATP binding"/>
    <property type="evidence" value="ECO:0007669"/>
    <property type="project" value="UniProtKB-KW"/>
</dbReference>
<dbReference type="Pfam" id="PF03288">
    <property type="entry name" value="Pox_D5"/>
    <property type="match status" value="1"/>
</dbReference>
<evidence type="ECO:0000256" key="1">
    <source>
        <dbReference type="ARBA" id="ARBA00022741"/>
    </source>
</evidence>
<dbReference type="eggNOG" id="COG4983">
    <property type="taxonomic scope" value="Bacteria"/>
</dbReference>
<dbReference type="NCBIfam" id="TIGR01613">
    <property type="entry name" value="primase_Cterm"/>
    <property type="match status" value="1"/>
</dbReference>
<keyword evidence="1" id="KW-0547">Nucleotide-binding</keyword>
<reference evidence="6 7" key="1">
    <citation type="submission" date="2012-09" db="EMBL/GenBank/DDBJ databases">
        <title>The Genome Sequence of Alloiococcus otitis ATCC 51267.</title>
        <authorList>
            <consortium name="The Broad Institute Genome Sequencing Platform"/>
            <person name="Earl A."/>
            <person name="Ward D."/>
            <person name="Feldgarden M."/>
            <person name="Gevers D."/>
            <person name="Huys G."/>
            <person name="Walker B."/>
            <person name="Young S.K."/>
            <person name="Zeng Q."/>
            <person name="Gargeya S."/>
            <person name="Fitzgerald M."/>
            <person name="Haas B."/>
            <person name="Abouelleil A."/>
            <person name="Alvarado L."/>
            <person name="Arachchi H.M."/>
            <person name="Berlin A.M."/>
            <person name="Chapman S.B."/>
            <person name="Goldberg J."/>
            <person name="Griggs A."/>
            <person name="Gujja S."/>
            <person name="Hansen M."/>
            <person name="Howarth C."/>
            <person name="Imamovic A."/>
            <person name="Larimer J."/>
            <person name="McCowen C."/>
            <person name="Montmayeur A."/>
            <person name="Murphy C."/>
            <person name="Neiman D."/>
            <person name="Pearson M."/>
            <person name="Priest M."/>
            <person name="Roberts A."/>
            <person name="Saif S."/>
            <person name="Shea T."/>
            <person name="Sisk P."/>
            <person name="Sykes S."/>
            <person name="Wortman J."/>
            <person name="Nusbaum C."/>
            <person name="Birren B."/>
        </authorList>
    </citation>
    <scope>NUCLEOTIDE SEQUENCE [LARGE SCALE GENOMIC DNA]</scope>
    <source>
        <strain evidence="6 7">ATCC 51267</strain>
    </source>
</reference>
<dbReference type="InterPro" id="IPR051620">
    <property type="entry name" value="ORF904-like_C"/>
</dbReference>
<evidence type="ECO:0000313" key="6">
    <source>
        <dbReference type="EMBL" id="EKU93382.1"/>
    </source>
</evidence>
<organism evidence="6 7">
    <name type="scientific">Alloiococcus otitis ATCC 51267</name>
    <dbReference type="NCBI Taxonomy" id="883081"/>
    <lineage>
        <taxon>Bacteria</taxon>
        <taxon>Bacillati</taxon>
        <taxon>Bacillota</taxon>
        <taxon>Bacilli</taxon>
        <taxon>Lactobacillales</taxon>
        <taxon>Carnobacteriaceae</taxon>
        <taxon>Alloiococcus</taxon>
    </lineage>
</organism>
<dbReference type="HOGENOM" id="CLU_018483_1_1_9"/>
<dbReference type="Proteomes" id="UP000009875">
    <property type="component" value="Unassembled WGS sequence"/>
</dbReference>
<dbReference type="Pfam" id="PF22763">
    <property type="entry name" value="NrS1-1_pol-like_HBD"/>
    <property type="match status" value="1"/>
</dbReference>
<dbReference type="SUPFAM" id="SSF52540">
    <property type="entry name" value="P-loop containing nucleoside triphosphate hydrolases"/>
    <property type="match status" value="1"/>
</dbReference>
<evidence type="ECO:0000256" key="3">
    <source>
        <dbReference type="ARBA" id="ARBA00022806"/>
    </source>
</evidence>
<dbReference type="InterPro" id="IPR014015">
    <property type="entry name" value="Helicase_SF3_DNA-vir"/>
</dbReference>
<dbReference type="InterPro" id="IPR006500">
    <property type="entry name" value="Helicase_put_C_phage/plasmid"/>
</dbReference>
<keyword evidence="7" id="KW-1185">Reference proteome</keyword>
<dbReference type="Pfam" id="PF08706">
    <property type="entry name" value="D5_N"/>
    <property type="match status" value="1"/>
</dbReference>
<name>K9ER88_9LACT</name>
<dbReference type="PATRIC" id="fig|883081.3.peg.1131"/>
<sequence length="764" mass="88714">MAMIPEELKELKQWCVWKYEERNGKRTKIPYDPKTYQNAKSNNASTWADFQTARAAFQETDADGLGFFFQPPYMGIDLDDIATDLERFKNGDHTDNLVSKFYHGLESYGEISPSGQGIHIILKGKVPGDAKRKGNVEMYDSGRFFTMTGDSLGRYQTINQPDQEAFNRLYERYIQPNQNKIVHHKFRKSTVHDLSEREIINRILTSKQGPLFKKLMNDHWQEDYPSQSEADIALANILAFWCAKDYEKMDSIFRQSSLYRPKWDAKRGKTTYGSATLHRAINDTQNVYEPDKHKKEPLKYHFNFSQSSDKSYPARSWDDTGNADRFMDRYGDIVRYSFVHNRFYVYDGTRWKVDDMGEVRQLVDAMIDDLKNETIDVPEDMDEEEAQKAFRKFIKTSRGTQRKDAVMKEIQHRVPISTDAFDQDNMTLNVQNGFIDLSNGTLHDHDSAKGFSKITQFDYTEKDSPDTWLDFLNDIFDGDQATIDYIQKALGYSLTGSTREQVMFILHGKGNNGKSLFIETVSEILGNYAKTVRADSLMVKRNDRVNNDIAALQGSRMVTSSEPNEGFRFDEGLIKQLTGGDKVTARFLYGEDFEYSPKFKLWVSTNHKPIVRGTDDGIWRRLILIPFDVQIPKDKVDKDLKYKLLREASAILEWLIEGTIQWQEEGLEPPHKIVHASQDYRQDMDVLEHFIADECQRVEGGLAPASRLYNLYKKWADDSGEYKMNKNTFGKKMREKFSRKRTKKGNFYKGLVIRERYPGLHDIH</sequence>
<accession>K9ER88</accession>
<dbReference type="EMBL" id="AGXA01000021">
    <property type="protein sequence ID" value="EKU93382.1"/>
    <property type="molecule type" value="Genomic_DNA"/>
</dbReference>
<gene>
    <name evidence="6" type="ORF">HMPREF9698_01130</name>
</gene>
<keyword evidence="3" id="KW-0347">Helicase</keyword>
<dbReference type="GO" id="GO:0016787">
    <property type="term" value="F:hydrolase activity"/>
    <property type="evidence" value="ECO:0007669"/>
    <property type="project" value="UniProtKB-KW"/>
</dbReference>
<protein>
    <submittedName>
        <fullName evidence="6">Phage/plasmid primase, P4 family domain-containing protein</fullName>
    </submittedName>
</protein>
<dbReference type="eggNOG" id="COG3378">
    <property type="taxonomic scope" value="Bacteria"/>
</dbReference>
<dbReference type="PROSITE" id="PS51206">
    <property type="entry name" value="SF3_HELICASE_1"/>
    <property type="match status" value="1"/>
</dbReference>
<dbReference type="PANTHER" id="PTHR35372">
    <property type="entry name" value="ATP BINDING PROTEIN-RELATED"/>
    <property type="match status" value="1"/>
</dbReference>
<dbReference type="STRING" id="883081.HMPREF9698_01130"/>
<proteinExistence type="predicted"/>
<evidence type="ECO:0000259" key="5">
    <source>
        <dbReference type="PROSITE" id="PS51206"/>
    </source>
</evidence>
<dbReference type="PANTHER" id="PTHR35372:SF2">
    <property type="entry name" value="SF3 HELICASE DOMAIN-CONTAINING PROTEIN"/>
    <property type="match status" value="1"/>
</dbReference>
<dbReference type="InterPro" id="IPR027417">
    <property type="entry name" value="P-loop_NTPase"/>
</dbReference>
<dbReference type="InterPro" id="IPR054468">
    <property type="entry name" value="NrSPol-like_HBD"/>
</dbReference>
<dbReference type="SMART" id="SM00885">
    <property type="entry name" value="D5_N"/>
    <property type="match status" value="1"/>
</dbReference>
<dbReference type="AlphaFoldDB" id="K9ER88"/>
<keyword evidence="2" id="KW-0378">Hydrolase</keyword>
<keyword evidence="4" id="KW-0067">ATP-binding</keyword>